<feature type="domain" description="ATPase AAA-type core" evidence="1">
    <location>
        <begin position="56"/>
        <end position="373"/>
    </location>
</feature>
<reference evidence="2" key="1">
    <citation type="journal article" date="2021" name="Proc. Natl. Acad. Sci. U.S.A.">
        <title>A Catalog of Tens of Thousands of Viruses from Human Metagenomes Reveals Hidden Associations with Chronic Diseases.</title>
        <authorList>
            <person name="Tisza M.J."/>
            <person name="Buck C.B."/>
        </authorList>
    </citation>
    <scope>NUCLEOTIDE SEQUENCE</scope>
    <source>
        <strain evidence="2">CtPkm1</strain>
    </source>
</reference>
<dbReference type="EMBL" id="BK015960">
    <property type="protein sequence ID" value="DAF87162.1"/>
    <property type="molecule type" value="Genomic_DNA"/>
</dbReference>
<organism evidence="2">
    <name type="scientific">Myoviridae sp. ctPkm1</name>
    <dbReference type="NCBI Taxonomy" id="2825099"/>
    <lineage>
        <taxon>Viruses</taxon>
        <taxon>Duplodnaviria</taxon>
        <taxon>Heunggongvirae</taxon>
        <taxon>Uroviricota</taxon>
        <taxon>Caudoviricetes</taxon>
    </lineage>
</organism>
<protein>
    <submittedName>
        <fullName evidence="2">AAA domain protein</fullName>
    </submittedName>
</protein>
<dbReference type="PANTHER" id="PTHR40396:SF1">
    <property type="entry name" value="ATPASE AAA-TYPE CORE DOMAIN-CONTAINING PROTEIN"/>
    <property type="match status" value="1"/>
</dbReference>
<dbReference type="SUPFAM" id="SSF52540">
    <property type="entry name" value="P-loop containing nucleoside triphosphate hydrolases"/>
    <property type="match status" value="1"/>
</dbReference>
<evidence type="ECO:0000313" key="2">
    <source>
        <dbReference type="EMBL" id="DAF87162.1"/>
    </source>
</evidence>
<dbReference type="PANTHER" id="PTHR40396">
    <property type="entry name" value="ATPASE-LIKE PROTEIN"/>
    <property type="match status" value="1"/>
</dbReference>
<dbReference type="GO" id="GO:0016887">
    <property type="term" value="F:ATP hydrolysis activity"/>
    <property type="evidence" value="ECO:0007669"/>
    <property type="project" value="InterPro"/>
</dbReference>
<dbReference type="InterPro" id="IPR027417">
    <property type="entry name" value="P-loop_NTPase"/>
</dbReference>
<evidence type="ECO:0000259" key="1">
    <source>
        <dbReference type="Pfam" id="PF13304"/>
    </source>
</evidence>
<dbReference type="Gene3D" id="3.40.50.300">
    <property type="entry name" value="P-loop containing nucleotide triphosphate hydrolases"/>
    <property type="match status" value="1"/>
</dbReference>
<accession>A0A8S5TY95</accession>
<name>A0A8S5TY95_9CAUD</name>
<dbReference type="GO" id="GO:0005524">
    <property type="term" value="F:ATP binding"/>
    <property type="evidence" value="ECO:0007669"/>
    <property type="project" value="InterPro"/>
</dbReference>
<dbReference type="InterPro" id="IPR003959">
    <property type="entry name" value="ATPase_AAA_core"/>
</dbReference>
<proteinExistence type="predicted"/>
<dbReference type="Pfam" id="PF13304">
    <property type="entry name" value="AAA_21"/>
    <property type="match status" value="1"/>
</dbReference>
<sequence length="434" mass="47834">MRGRRMLVEFRCRNFRSFKGEASISLLPVNSYKEHPDNIIAADIPGSNTSGALSAAAIYGTNASGKTNLLRAADFARCLVLGTIHPGHLPRRENFVGNREPTEFRFSFMDGGDRFEYGFSFDGEGIVSEELRVRPKGERLVFRRTRTESGRYAVKQGSRYSGITAKLKGYSDNGLVLGMLSGYGVEACGRAMKWFSSEFEVVNREKPPEYGEIIAKLANLSKDEFGKVVKAIGAADFGIAGAQLDIDDMTEDELTAQKETADKIGAVFEALTGQKATSFQIPEKKVALQFRHVIDGKGVGFGFEDESLGTVTMLDLAADFIAAIDSGKTLFVDEAERSLHPLLLKSLVRLFSDRKINVKGAQLVFTTHDLSFLSNDLLRRDQIWFVQKDAQTGASELYPLSSFSPRKDESLMNRYLYGAYGAVPFIDGGLIDGE</sequence>